<name>A0A6C0JDQ5_9ZZZZ</name>
<dbReference type="EMBL" id="MN740350">
    <property type="protein sequence ID" value="QHU01868.1"/>
    <property type="molecule type" value="Genomic_DNA"/>
</dbReference>
<dbReference type="AlphaFoldDB" id="A0A6C0JDQ5"/>
<sequence>MLKTLFFVHLALASTNSSVIGEKSLIFPSRDADIQRAQRECNSIIHRCNFGYDFVTSLNSDDFLSDIYLNTNCGSLDRQTFDVFSDNTRNMVTCNIQNNIRTVEFTRFGESFKRNLVDLCLSYSTSDYKQQDLDSLINDCDRYIAE</sequence>
<accession>A0A6C0JDQ5</accession>
<evidence type="ECO:0000313" key="1">
    <source>
        <dbReference type="EMBL" id="QHU01868.1"/>
    </source>
</evidence>
<protein>
    <submittedName>
        <fullName evidence="1">Uncharacterized protein</fullName>
    </submittedName>
</protein>
<proteinExistence type="predicted"/>
<reference evidence="1" key="1">
    <citation type="journal article" date="2020" name="Nature">
        <title>Giant virus diversity and host interactions through global metagenomics.</title>
        <authorList>
            <person name="Schulz F."/>
            <person name="Roux S."/>
            <person name="Paez-Espino D."/>
            <person name="Jungbluth S."/>
            <person name="Walsh D.A."/>
            <person name="Denef V.J."/>
            <person name="McMahon K.D."/>
            <person name="Konstantinidis K.T."/>
            <person name="Eloe-Fadrosh E.A."/>
            <person name="Kyrpides N.C."/>
            <person name="Woyke T."/>
        </authorList>
    </citation>
    <scope>NUCLEOTIDE SEQUENCE</scope>
    <source>
        <strain evidence="1">GVMAG-M-3300025880-56</strain>
    </source>
</reference>
<organism evidence="1">
    <name type="scientific">viral metagenome</name>
    <dbReference type="NCBI Taxonomy" id="1070528"/>
    <lineage>
        <taxon>unclassified sequences</taxon>
        <taxon>metagenomes</taxon>
        <taxon>organismal metagenomes</taxon>
    </lineage>
</organism>